<keyword evidence="8" id="KW-0969">Cilium</keyword>
<dbReference type="PANTHER" id="PTHR30435:SF1">
    <property type="entry name" value="FLAGELLAR HOOK PROTEIN FLGE"/>
    <property type="match status" value="1"/>
</dbReference>
<reference evidence="8 9" key="1">
    <citation type="submission" date="2019-11" db="EMBL/GenBank/DDBJ databases">
        <title>Terrilactibacillus tamarindus sp. nov. BCM23-1 isolated from bark of Tamarindus indica.</title>
        <authorList>
            <person name="Kingkaew E."/>
            <person name="Tanasupawat S."/>
        </authorList>
    </citation>
    <scope>NUCLEOTIDE SEQUENCE [LARGE SCALE GENOMIC DNA]</scope>
    <source>
        <strain evidence="8 9">BCM23-1</strain>
    </source>
</reference>
<evidence type="ECO:0000256" key="4">
    <source>
        <dbReference type="RuleBase" id="RU362116"/>
    </source>
</evidence>
<dbReference type="Pfam" id="PF22692">
    <property type="entry name" value="LlgE_F_G_D1"/>
    <property type="match status" value="1"/>
</dbReference>
<dbReference type="PANTHER" id="PTHR30435">
    <property type="entry name" value="FLAGELLAR PROTEIN"/>
    <property type="match status" value="1"/>
</dbReference>
<feature type="domain" description="Flagellar hook protein FlgE/F/G-like D1" evidence="7">
    <location>
        <begin position="100"/>
        <end position="168"/>
    </location>
</feature>
<comment type="similarity">
    <text evidence="2 4">Belongs to the flagella basal body rod proteins family.</text>
</comment>
<comment type="function">
    <text evidence="4">A flexible structure which links the flagellar filament to the drive apparatus in the basal body.</text>
</comment>
<dbReference type="Pfam" id="PF06429">
    <property type="entry name" value="Flg_bbr_C"/>
    <property type="match status" value="1"/>
</dbReference>
<dbReference type="SUPFAM" id="SSF117143">
    <property type="entry name" value="Flagellar hook protein flgE"/>
    <property type="match status" value="1"/>
</dbReference>
<comment type="subcellular location">
    <subcellularLocation>
        <location evidence="1 4">Bacterial flagellum basal body</location>
    </subcellularLocation>
</comment>
<dbReference type="InterPro" id="IPR020013">
    <property type="entry name" value="Flagellar_FlgE/F/G"/>
</dbReference>
<keyword evidence="8" id="KW-0282">Flagellum</keyword>
<name>A0A6N8CTA9_9BACI</name>
<organism evidence="8 9">
    <name type="scientific">Terrilactibacillus tamarindi</name>
    <dbReference type="NCBI Taxonomy" id="2599694"/>
    <lineage>
        <taxon>Bacteria</taxon>
        <taxon>Bacillati</taxon>
        <taxon>Bacillota</taxon>
        <taxon>Bacilli</taxon>
        <taxon>Bacillales</taxon>
        <taxon>Bacillaceae</taxon>
        <taxon>Terrilactibacillus</taxon>
    </lineage>
</organism>
<evidence type="ECO:0000256" key="3">
    <source>
        <dbReference type="ARBA" id="ARBA00023143"/>
    </source>
</evidence>
<keyword evidence="8" id="KW-0966">Cell projection</keyword>
<dbReference type="GO" id="GO:0071978">
    <property type="term" value="P:bacterial-type flagellum-dependent swarming motility"/>
    <property type="evidence" value="ECO:0007669"/>
    <property type="project" value="TreeGrafter"/>
</dbReference>
<comment type="caution">
    <text evidence="8">The sequence shown here is derived from an EMBL/GenBank/DDBJ whole genome shotgun (WGS) entry which is preliminary data.</text>
</comment>
<dbReference type="EMBL" id="WNHB01000014">
    <property type="protein sequence ID" value="MTT32273.1"/>
    <property type="molecule type" value="Genomic_DNA"/>
</dbReference>
<dbReference type="InterPro" id="IPR037925">
    <property type="entry name" value="FlgE/F/G-like"/>
</dbReference>
<evidence type="ECO:0000259" key="6">
    <source>
        <dbReference type="Pfam" id="PF06429"/>
    </source>
</evidence>
<evidence type="ECO:0000256" key="2">
    <source>
        <dbReference type="ARBA" id="ARBA00009677"/>
    </source>
</evidence>
<dbReference type="GO" id="GO:0009425">
    <property type="term" value="C:bacterial-type flagellum basal body"/>
    <property type="evidence" value="ECO:0007669"/>
    <property type="project" value="UniProtKB-SubCell"/>
</dbReference>
<evidence type="ECO:0000259" key="5">
    <source>
        <dbReference type="Pfam" id="PF00460"/>
    </source>
</evidence>
<gene>
    <name evidence="8" type="ORF">GMB86_09680</name>
</gene>
<accession>A0A6N8CTA9</accession>
<dbReference type="RefSeq" id="WP_155219099.1">
    <property type="nucleotide sequence ID" value="NZ_WNHB01000014.1"/>
</dbReference>
<evidence type="ECO:0000256" key="1">
    <source>
        <dbReference type="ARBA" id="ARBA00004117"/>
    </source>
</evidence>
<dbReference type="Proteomes" id="UP000440978">
    <property type="component" value="Unassembled WGS sequence"/>
</dbReference>
<dbReference type="AlphaFoldDB" id="A0A6N8CTA9"/>
<dbReference type="GO" id="GO:0009424">
    <property type="term" value="C:bacterial-type flagellum hook"/>
    <property type="evidence" value="ECO:0007669"/>
    <property type="project" value="TreeGrafter"/>
</dbReference>
<proteinExistence type="inferred from homology"/>
<keyword evidence="3 4" id="KW-0975">Bacterial flagellum</keyword>
<sequence>MLRSLYAGVSGLKNYQTQLDVIGNNIANVGTTGFKKGRANFSDLFNQTLTSSTPSQSTANTSGVGGTNASQIGLGSQIGSIDTIASQGNAQTTGRTLDLMIQGEGYFQVTDGKNTYYTRAGNFYLDQNRDLVTSEGLKVLSNGQNGTPVNFNPNDYSSITISSDGTISGIRKSDQQLERLDQIGVATFANPEGLEKVGGSLFARSANSGAAEYTGQGDIKSGALEMSNVDLTDEFTGLITSQRGYQANARVITTADQILQELTNLKRN</sequence>
<dbReference type="OrthoDB" id="9804559at2"/>
<feature type="domain" description="Flagellar basal-body/hook protein C-terminal" evidence="6">
    <location>
        <begin position="221"/>
        <end position="265"/>
    </location>
</feature>
<dbReference type="InterPro" id="IPR053967">
    <property type="entry name" value="LlgE_F_G-like_D1"/>
</dbReference>
<dbReference type="InterPro" id="IPR010930">
    <property type="entry name" value="Flg_bb/hook_C_dom"/>
</dbReference>
<feature type="domain" description="Flagellar basal body rod protein N-terminal" evidence="5">
    <location>
        <begin position="5"/>
        <end position="35"/>
    </location>
</feature>
<keyword evidence="9" id="KW-1185">Reference proteome</keyword>
<dbReference type="InterPro" id="IPR001444">
    <property type="entry name" value="Flag_bb_rod_N"/>
</dbReference>
<evidence type="ECO:0000259" key="7">
    <source>
        <dbReference type="Pfam" id="PF22692"/>
    </source>
</evidence>
<dbReference type="GO" id="GO:0005829">
    <property type="term" value="C:cytosol"/>
    <property type="evidence" value="ECO:0007669"/>
    <property type="project" value="TreeGrafter"/>
</dbReference>
<evidence type="ECO:0000313" key="8">
    <source>
        <dbReference type="EMBL" id="MTT32273.1"/>
    </source>
</evidence>
<dbReference type="Pfam" id="PF00460">
    <property type="entry name" value="Flg_bb_rod"/>
    <property type="match status" value="1"/>
</dbReference>
<dbReference type="NCBIfam" id="TIGR03506">
    <property type="entry name" value="FlgEFG_subfam"/>
    <property type="match status" value="2"/>
</dbReference>
<evidence type="ECO:0000313" key="9">
    <source>
        <dbReference type="Proteomes" id="UP000440978"/>
    </source>
</evidence>
<protein>
    <recommendedName>
        <fullName evidence="4">Flagellar hook protein FlgE</fullName>
    </recommendedName>
</protein>